<protein>
    <submittedName>
        <fullName evidence="1">Class I SAM-dependent methyltransferase</fullName>
    </submittedName>
</protein>
<dbReference type="PANTHER" id="PTHR43861">
    <property type="entry name" value="TRANS-ACONITATE 2-METHYLTRANSFERASE-RELATED"/>
    <property type="match status" value="1"/>
</dbReference>
<organism evidence="1 2">
    <name type="scientific">Geomonas diazotrophica</name>
    <dbReference type="NCBI Taxonomy" id="2843197"/>
    <lineage>
        <taxon>Bacteria</taxon>
        <taxon>Pseudomonadati</taxon>
        <taxon>Thermodesulfobacteriota</taxon>
        <taxon>Desulfuromonadia</taxon>
        <taxon>Geobacterales</taxon>
        <taxon>Geobacteraceae</taxon>
        <taxon>Geomonas</taxon>
    </lineage>
</organism>
<dbReference type="CDD" id="cd02440">
    <property type="entry name" value="AdoMet_MTases"/>
    <property type="match status" value="1"/>
</dbReference>
<dbReference type="Pfam" id="PF13489">
    <property type="entry name" value="Methyltransf_23"/>
    <property type="match status" value="1"/>
</dbReference>
<evidence type="ECO:0000313" key="1">
    <source>
        <dbReference type="EMBL" id="QWV95948.1"/>
    </source>
</evidence>
<proteinExistence type="predicted"/>
<dbReference type="Proteomes" id="UP000683493">
    <property type="component" value="Chromosome"/>
</dbReference>
<reference evidence="1 2" key="1">
    <citation type="submission" date="2021-06" db="EMBL/GenBank/DDBJ databases">
        <title>Gemonas diversity in paddy soil.</title>
        <authorList>
            <person name="Liu G."/>
        </authorList>
    </citation>
    <scope>NUCLEOTIDE SEQUENCE [LARGE SCALE GENOMIC DNA]</scope>
    <source>
        <strain evidence="1 2">RG29</strain>
    </source>
</reference>
<dbReference type="GO" id="GO:0008168">
    <property type="term" value="F:methyltransferase activity"/>
    <property type="evidence" value="ECO:0007669"/>
    <property type="project" value="UniProtKB-KW"/>
</dbReference>
<sequence length="229" mass="25428">MAQLYEALENRGESNTHTDYTLSDLFVEWLAKNRPKEARILEMGCGGGYLAEAIRREGFHNLLASDFNAGVVETAVARFPALQGVVMDSEVLGLATGSVDCIVSVEMVEHLLDPQQHFHEVARVLKPGGVYLLRTPNYLAASVYYRWSGRYDMGVWHPSTFSSATLQRSLERHGLRVEHLPPRVLPKSQQEKLPKLLKFLARVPLQRVPLALRPSICVAATKVPAAPSA</sequence>
<keyword evidence="2" id="KW-1185">Reference proteome</keyword>
<keyword evidence="1" id="KW-0489">Methyltransferase</keyword>
<evidence type="ECO:0000313" key="2">
    <source>
        <dbReference type="Proteomes" id="UP000683493"/>
    </source>
</evidence>
<dbReference type="EMBL" id="CP076724">
    <property type="protein sequence ID" value="QWV95948.1"/>
    <property type="molecule type" value="Genomic_DNA"/>
</dbReference>
<dbReference type="GO" id="GO:0032259">
    <property type="term" value="P:methylation"/>
    <property type="evidence" value="ECO:0007669"/>
    <property type="project" value="UniProtKB-KW"/>
</dbReference>
<name>A0ABX8JBZ5_9BACT</name>
<gene>
    <name evidence="1" type="ORF">KP005_11180</name>
</gene>
<keyword evidence="1" id="KW-0808">Transferase</keyword>
<accession>A0ABX8JBZ5</accession>